<dbReference type="EMBL" id="FNVN01000002">
    <property type="protein sequence ID" value="SEG38098.1"/>
    <property type="molecule type" value="Genomic_DNA"/>
</dbReference>
<dbReference type="Proteomes" id="UP000236740">
    <property type="component" value="Unassembled WGS sequence"/>
</dbReference>
<reference evidence="3 6" key="2">
    <citation type="journal article" date="2019" name="Nat. Commun.">
        <title>A new type of DNA phosphorothioation-based antiviral system in archaea.</title>
        <authorList>
            <person name="Xiong L."/>
            <person name="Liu S."/>
            <person name="Chen S."/>
            <person name="Xiao Y."/>
            <person name="Zhu B."/>
            <person name="Gao Y."/>
            <person name="Zhang Y."/>
            <person name="Chen B."/>
            <person name="Luo J."/>
            <person name="Deng Z."/>
            <person name="Chen X."/>
            <person name="Wang L."/>
            <person name="Chen S."/>
        </authorList>
    </citation>
    <scope>NUCLEOTIDE SEQUENCE [LARGE SCALE GENOMIC DNA]</scope>
    <source>
        <strain evidence="3 6">CGMCC 1.10331</strain>
    </source>
</reference>
<feature type="region of interest" description="Disordered" evidence="1">
    <location>
        <begin position="1"/>
        <end position="24"/>
    </location>
</feature>
<protein>
    <submittedName>
        <fullName evidence="3">Cox cluster protein</fullName>
    </submittedName>
</protein>
<evidence type="ECO:0000313" key="4">
    <source>
        <dbReference type="EMBL" id="SEG38098.1"/>
    </source>
</evidence>
<evidence type="ECO:0000313" key="6">
    <source>
        <dbReference type="Proteomes" id="UP000296733"/>
    </source>
</evidence>
<keyword evidence="2" id="KW-1133">Transmembrane helix</keyword>
<dbReference type="InterPro" id="IPR055942">
    <property type="entry name" value="DUF7520"/>
</dbReference>
<sequence length="101" mass="10687">MSETTDPTEDDDRRPEGSRPGLAGPRLVVGLYVLLVLVTATAGFLIATFVEGLEPPRFLFLVPFPPTPLGFAAYGGLTLALVLGVPLALVVLVSRRIDDPA</sequence>
<feature type="transmembrane region" description="Helical" evidence="2">
    <location>
        <begin position="70"/>
        <end position="93"/>
    </location>
</feature>
<feature type="transmembrane region" description="Helical" evidence="2">
    <location>
        <begin position="27"/>
        <end position="50"/>
    </location>
</feature>
<dbReference type="Pfam" id="PF24364">
    <property type="entry name" value="DUF7520"/>
    <property type="match status" value="1"/>
</dbReference>
<accession>A0A1H5ZNK9</accession>
<evidence type="ECO:0000256" key="1">
    <source>
        <dbReference type="SAM" id="MobiDB-lite"/>
    </source>
</evidence>
<keyword evidence="2" id="KW-0472">Membrane</keyword>
<dbReference type="Proteomes" id="UP000296733">
    <property type="component" value="Chromosome"/>
</dbReference>
<gene>
    <name evidence="3" type="ORF">DV707_10240</name>
    <name evidence="4" type="ORF">SAMN04488133_2104</name>
</gene>
<dbReference type="KEGG" id="hlm:DV707_10240"/>
<proteinExistence type="predicted"/>
<evidence type="ECO:0000256" key="2">
    <source>
        <dbReference type="SAM" id="Phobius"/>
    </source>
</evidence>
<evidence type="ECO:0000313" key="3">
    <source>
        <dbReference type="EMBL" id="QCC48006.1"/>
    </source>
</evidence>
<dbReference type="EMBL" id="CP031311">
    <property type="protein sequence ID" value="QCC48006.1"/>
    <property type="molecule type" value="Genomic_DNA"/>
</dbReference>
<organism evidence="4 5">
    <name type="scientific">Halobellus limi</name>
    <dbReference type="NCBI Taxonomy" id="699433"/>
    <lineage>
        <taxon>Archaea</taxon>
        <taxon>Methanobacteriati</taxon>
        <taxon>Methanobacteriota</taxon>
        <taxon>Stenosarchaea group</taxon>
        <taxon>Halobacteria</taxon>
        <taxon>Halobacteriales</taxon>
        <taxon>Haloferacaceae</taxon>
        <taxon>Halobellus</taxon>
    </lineage>
</organism>
<reference evidence="4 5" key="1">
    <citation type="submission" date="2016-10" db="EMBL/GenBank/DDBJ databases">
        <authorList>
            <person name="de Groot N.N."/>
        </authorList>
    </citation>
    <scope>NUCLEOTIDE SEQUENCE [LARGE SCALE GENOMIC DNA]</scope>
    <source>
        <strain evidence="4 5">CGMCC 1.10331</strain>
    </source>
</reference>
<name>A0A1H5ZNK9_9EURY</name>
<keyword evidence="2" id="KW-0812">Transmembrane</keyword>
<dbReference type="AlphaFoldDB" id="A0A1H5ZNK9"/>
<keyword evidence="5" id="KW-1185">Reference proteome</keyword>
<feature type="compositionally biased region" description="Acidic residues" evidence="1">
    <location>
        <begin position="1"/>
        <end position="10"/>
    </location>
</feature>
<evidence type="ECO:0000313" key="5">
    <source>
        <dbReference type="Proteomes" id="UP000236740"/>
    </source>
</evidence>